<accession>A0A6H1ZPB8</accession>
<dbReference type="EMBL" id="MT142837">
    <property type="protein sequence ID" value="QJA89308.1"/>
    <property type="molecule type" value="Genomic_DNA"/>
</dbReference>
<dbReference type="EMBL" id="MT144133">
    <property type="protein sequence ID" value="QJA49358.1"/>
    <property type="molecule type" value="Genomic_DNA"/>
</dbReference>
<evidence type="ECO:0000313" key="2">
    <source>
        <dbReference type="EMBL" id="QJA80180.1"/>
    </source>
</evidence>
<reference evidence="1" key="1">
    <citation type="submission" date="2020-03" db="EMBL/GenBank/DDBJ databases">
        <title>The deep terrestrial virosphere.</title>
        <authorList>
            <person name="Holmfeldt K."/>
            <person name="Nilsson E."/>
            <person name="Simone D."/>
            <person name="Lopez-Fernandez M."/>
            <person name="Wu X."/>
            <person name="de Brujin I."/>
            <person name="Lundin D."/>
            <person name="Andersson A."/>
            <person name="Bertilsson S."/>
            <person name="Dopson M."/>
        </authorList>
    </citation>
    <scope>NUCLEOTIDE SEQUENCE</scope>
    <source>
        <strain evidence="2">MM415A00766</strain>
        <strain evidence="3">MM415B02575</strain>
        <strain evidence="1">TM448A01329</strain>
    </source>
</reference>
<sequence>MPAGRPKKILDYKIINDLASIFCTQEEIAHILGVAVDTLQRDKDFSGIYKKGLETAKSSLRRAQYKKAIDDGNPAMQIWLGKQYLGQREPKEYDISQTNWTTQMKIEGLDGSVI</sequence>
<protein>
    <submittedName>
        <fullName evidence="1">Uncharacterized protein</fullName>
    </submittedName>
</protein>
<evidence type="ECO:0000313" key="3">
    <source>
        <dbReference type="EMBL" id="QJA89308.1"/>
    </source>
</evidence>
<dbReference type="AlphaFoldDB" id="A0A6H1ZPB8"/>
<gene>
    <name evidence="2" type="ORF">MM415A00766_0009</name>
    <name evidence="3" type="ORF">MM415B02575_0014</name>
    <name evidence="1" type="ORF">TM448A01329_0003</name>
</gene>
<organism evidence="1">
    <name type="scientific">viral metagenome</name>
    <dbReference type="NCBI Taxonomy" id="1070528"/>
    <lineage>
        <taxon>unclassified sequences</taxon>
        <taxon>metagenomes</taxon>
        <taxon>organismal metagenomes</taxon>
    </lineage>
</organism>
<evidence type="ECO:0000313" key="1">
    <source>
        <dbReference type="EMBL" id="QJA49358.1"/>
    </source>
</evidence>
<proteinExistence type="predicted"/>
<dbReference type="EMBL" id="MT142410">
    <property type="protein sequence ID" value="QJA80180.1"/>
    <property type="molecule type" value="Genomic_DNA"/>
</dbReference>
<name>A0A6H1ZPB8_9ZZZZ</name>